<dbReference type="STRING" id="5762.D2V3E9"/>
<dbReference type="OrthoDB" id="276296at2759"/>
<dbReference type="GO" id="GO:0006624">
    <property type="term" value="P:vacuolar protein processing"/>
    <property type="evidence" value="ECO:0007669"/>
    <property type="project" value="TreeGrafter"/>
</dbReference>
<evidence type="ECO:0000256" key="2">
    <source>
        <dbReference type="ARBA" id="ARBA00009950"/>
    </source>
</evidence>
<evidence type="ECO:0000256" key="5">
    <source>
        <dbReference type="ARBA" id="ARBA00022989"/>
    </source>
</evidence>
<keyword evidence="10" id="KW-1185">Reference proteome</keyword>
<dbReference type="AlphaFoldDB" id="D2V3E9"/>
<dbReference type="RefSeq" id="XP_002681369.1">
    <property type="nucleotide sequence ID" value="XM_002681323.1"/>
</dbReference>
<dbReference type="OMA" id="EYANSQQ"/>
<name>D2V3E9_NAEGR</name>
<dbReference type="GO" id="GO:0005773">
    <property type="term" value="C:vacuole"/>
    <property type="evidence" value="ECO:0007669"/>
    <property type="project" value="GOC"/>
</dbReference>
<evidence type="ECO:0000256" key="6">
    <source>
        <dbReference type="ARBA" id="ARBA00023136"/>
    </source>
</evidence>
<comment type="similarity">
    <text evidence="2">Belongs to the TMEM208 family.</text>
</comment>
<keyword evidence="4" id="KW-0256">Endoplasmic reticulum</keyword>
<protein>
    <submittedName>
        <fullName evidence="9">Predicted protein</fullName>
    </submittedName>
</protein>
<dbReference type="GeneID" id="8852479"/>
<evidence type="ECO:0000256" key="4">
    <source>
        <dbReference type="ARBA" id="ARBA00022824"/>
    </source>
</evidence>
<evidence type="ECO:0000313" key="10">
    <source>
        <dbReference type="Proteomes" id="UP000006671"/>
    </source>
</evidence>
<dbReference type="Proteomes" id="UP000006671">
    <property type="component" value="Unassembled WGS sequence"/>
</dbReference>
<sequence>MDVNDLSDVAGSLTEYTFDIIYVECFVQLTSIISNWFYLLLLIIPGFAIFKLYNSIIKPYLSMNKAQQEYANSQQQPEMSDKKKKKMERLEKKNQQNMQRMRIRPNSNDDE</sequence>
<evidence type="ECO:0000313" key="9">
    <source>
        <dbReference type="EMBL" id="EFC48625.1"/>
    </source>
</evidence>
<dbReference type="Pfam" id="PF05620">
    <property type="entry name" value="TMEM208_SND2"/>
    <property type="match status" value="1"/>
</dbReference>
<dbReference type="VEuPathDB" id="AmoebaDB:NAEGRDRAFT_63333"/>
<dbReference type="GO" id="GO:0005789">
    <property type="term" value="C:endoplasmic reticulum membrane"/>
    <property type="evidence" value="ECO:0007669"/>
    <property type="project" value="UniProtKB-SubCell"/>
</dbReference>
<dbReference type="PANTHER" id="PTHR13505">
    <property type="entry name" value="TRANSMEMBRANE PROTEIN 208"/>
    <property type="match status" value="1"/>
</dbReference>
<feature type="region of interest" description="Disordered" evidence="7">
    <location>
        <begin position="69"/>
        <end position="111"/>
    </location>
</feature>
<feature type="compositionally biased region" description="Polar residues" evidence="7">
    <location>
        <begin position="69"/>
        <end position="78"/>
    </location>
</feature>
<feature type="transmembrane region" description="Helical" evidence="8">
    <location>
        <begin position="36"/>
        <end position="53"/>
    </location>
</feature>
<dbReference type="KEGG" id="ngr:NAEGRDRAFT_63333"/>
<evidence type="ECO:0000256" key="7">
    <source>
        <dbReference type="SAM" id="MobiDB-lite"/>
    </source>
</evidence>
<reference evidence="9 10" key="1">
    <citation type="journal article" date="2010" name="Cell">
        <title>The genome of Naegleria gruberi illuminates early eukaryotic versatility.</title>
        <authorList>
            <person name="Fritz-Laylin L.K."/>
            <person name="Prochnik S.E."/>
            <person name="Ginger M.L."/>
            <person name="Dacks J.B."/>
            <person name="Carpenter M.L."/>
            <person name="Field M.C."/>
            <person name="Kuo A."/>
            <person name="Paredez A."/>
            <person name="Chapman J."/>
            <person name="Pham J."/>
            <person name="Shu S."/>
            <person name="Neupane R."/>
            <person name="Cipriano M."/>
            <person name="Mancuso J."/>
            <person name="Tu H."/>
            <person name="Salamov A."/>
            <person name="Lindquist E."/>
            <person name="Shapiro H."/>
            <person name="Lucas S."/>
            <person name="Grigoriev I.V."/>
            <person name="Cande W.Z."/>
            <person name="Fulton C."/>
            <person name="Rokhsar D.S."/>
            <person name="Dawson S.C."/>
        </authorList>
    </citation>
    <scope>NUCLEOTIDE SEQUENCE [LARGE SCALE GENOMIC DNA]</scope>
    <source>
        <strain evidence="9 10">NEG-M</strain>
    </source>
</reference>
<evidence type="ECO:0000256" key="1">
    <source>
        <dbReference type="ARBA" id="ARBA00004477"/>
    </source>
</evidence>
<keyword evidence="3 8" id="KW-0812">Transmembrane</keyword>
<gene>
    <name evidence="9" type="ORF">NAEGRDRAFT_63333</name>
</gene>
<dbReference type="InParanoid" id="D2V3E9"/>
<dbReference type="InterPro" id="IPR008506">
    <property type="entry name" value="SND2/TMEM208"/>
</dbReference>
<organism evidence="10">
    <name type="scientific">Naegleria gruberi</name>
    <name type="common">Amoeba</name>
    <dbReference type="NCBI Taxonomy" id="5762"/>
    <lineage>
        <taxon>Eukaryota</taxon>
        <taxon>Discoba</taxon>
        <taxon>Heterolobosea</taxon>
        <taxon>Tetramitia</taxon>
        <taxon>Eutetramitia</taxon>
        <taxon>Vahlkampfiidae</taxon>
        <taxon>Naegleria</taxon>
    </lineage>
</organism>
<dbReference type="eggNOG" id="KOG3269">
    <property type="taxonomic scope" value="Eukaryota"/>
</dbReference>
<proteinExistence type="inferred from homology"/>
<evidence type="ECO:0000256" key="8">
    <source>
        <dbReference type="SAM" id="Phobius"/>
    </source>
</evidence>
<accession>D2V3E9</accession>
<keyword evidence="6 8" id="KW-0472">Membrane</keyword>
<keyword evidence="5 8" id="KW-1133">Transmembrane helix</keyword>
<comment type="subcellular location">
    <subcellularLocation>
        <location evidence="1">Endoplasmic reticulum membrane</location>
        <topology evidence="1">Multi-pass membrane protein</topology>
    </subcellularLocation>
</comment>
<dbReference type="PANTHER" id="PTHR13505:SF7">
    <property type="entry name" value="TRANSMEMBRANE PROTEIN 208"/>
    <property type="match status" value="1"/>
</dbReference>
<evidence type="ECO:0000256" key="3">
    <source>
        <dbReference type="ARBA" id="ARBA00022692"/>
    </source>
</evidence>
<dbReference type="EMBL" id="GG738850">
    <property type="protein sequence ID" value="EFC48625.1"/>
    <property type="molecule type" value="Genomic_DNA"/>
</dbReference>